<sequence>LLNKTPCSEKYIFSLKIAMHKLSREIINKAKKVIFLLENLVRSNRTKGKKR</sequence>
<evidence type="ECO:0000313" key="1">
    <source>
        <dbReference type="EMBL" id="SVD63209.1"/>
    </source>
</evidence>
<protein>
    <submittedName>
        <fullName evidence="1">Uncharacterized protein</fullName>
    </submittedName>
</protein>
<accession>A0A382WX69</accession>
<dbReference type="EMBL" id="UINC01163092">
    <property type="protein sequence ID" value="SVD63209.1"/>
    <property type="molecule type" value="Genomic_DNA"/>
</dbReference>
<reference evidence="1" key="1">
    <citation type="submission" date="2018-05" db="EMBL/GenBank/DDBJ databases">
        <authorList>
            <person name="Lanie J.A."/>
            <person name="Ng W.-L."/>
            <person name="Kazmierczak K.M."/>
            <person name="Andrzejewski T.M."/>
            <person name="Davidsen T.M."/>
            <person name="Wayne K.J."/>
            <person name="Tettelin H."/>
            <person name="Glass J.I."/>
            <person name="Rusch D."/>
            <person name="Podicherti R."/>
            <person name="Tsui H.-C.T."/>
            <person name="Winkler M.E."/>
        </authorList>
    </citation>
    <scope>NUCLEOTIDE SEQUENCE</scope>
</reference>
<organism evidence="1">
    <name type="scientific">marine metagenome</name>
    <dbReference type="NCBI Taxonomy" id="408172"/>
    <lineage>
        <taxon>unclassified sequences</taxon>
        <taxon>metagenomes</taxon>
        <taxon>ecological metagenomes</taxon>
    </lineage>
</organism>
<feature type="non-terminal residue" evidence="1">
    <location>
        <position position="1"/>
    </location>
</feature>
<proteinExistence type="predicted"/>
<dbReference type="AlphaFoldDB" id="A0A382WX69"/>
<gene>
    <name evidence="1" type="ORF">METZ01_LOCUS416063</name>
</gene>
<name>A0A382WX69_9ZZZZ</name>